<dbReference type="EMBL" id="CP004121">
    <property type="protein sequence ID" value="AGF55191.1"/>
    <property type="molecule type" value="Genomic_DNA"/>
</dbReference>
<proteinExistence type="predicted"/>
<dbReference type="PATRIC" id="fig|931276.5.peg.1378"/>
<dbReference type="InterPro" id="IPR001670">
    <property type="entry name" value="ADH_Fe/GldA"/>
</dbReference>
<keyword evidence="7" id="KW-1185">Reference proteome</keyword>
<dbReference type="KEGG" id="csr:Cspa_c14210"/>
<gene>
    <name evidence="6" type="primary">gldA</name>
    <name evidence="6" type="ORF">Cspa_c14210</name>
</gene>
<dbReference type="SUPFAM" id="SSF56796">
    <property type="entry name" value="Dehydroquinate synthase-like"/>
    <property type="match status" value="1"/>
</dbReference>
<dbReference type="Gene3D" id="3.40.50.1970">
    <property type="match status" value="1"/>
</dbReference>
<feature type="binding site" evidence="3">
    <location>
        <position position="253"/>
    </location>
    <ligand>
        <name>glycerol</name>
        <dbReference type="ChEBI" id="CHEBI:17754"/>
    </ligand>
</feature>
<dbReference type="PANTHER" id="PTHR43616:SF3">
    <property type="entry name" value="HYDROXYCARBOXYLATE DEHYDROGENASE A"/>
    <property type="match status" value="1"/>
</dbReference>
<keyword evidence="3" id="KW-0862">Zinc</keyword>
<dbReference type="AlphaFoldDB" id="M1MK47"/>
<dbReference type="STRING" id="36745.CLSAP_13870"/>
<feature type="binding site" evidence="3">
    <location>
        <position position="270"/>
    </location>
    <ligand>
        <name>glycerol</name>
        <dbReference type="ChEBI" id="CHEBI:17754"/>
    </ligand>
</feature>
<feature type="binding site" evidence="4">
    <location>
        <position position="130"/>
    </location>
    <ligand>
        <name>NAD(+)</name>
        <dbReference type="ChEBI" id="CHEBI:57540"/>
    </ligand>
</feature>
<dbReference type="PANTHER" id="PTHR43616">
    <property type="entry name" value="GLYCEROL DEHYDROGENASE"/>
    <property type="match status" value="1"/>
</dbReference>
<dbReference type="eggNOG" id="COG0371">
    <property type="taxonomic scope" value="Bacteria"/>
</dbReference>
<sequence length="362" mass="40008">MSLIQTPYEYVNEPGIISEAGNYVKELGGNALIIGGKTALSITENNIAKSFEENNIIFTIKEFSGYPTEKVIAKFSELGKEQKIDVVIGIGGGRVLDTTKAVGNRLNIPIVAIPTIAATCASWAAVSIIYDEDGNQVDFFETQKSANLILADTKILAEAPDRYLKAGIIDTLAKWYESEPNLKNHNDSLQLKIQTEVAKLGFDILLEKSNKYFNSKDRKDNLNDFKQIVDSIILIAGLVNSIKSNEFYGGIAHPFYNSTTRIPETRNKLHGEKVAFGILTQLVLEGKTKTELIETFNLFKNFDAPITLKGIGIENEIDEKITLIAEDVSKKSGFYKGINYELTSDVIKKAILEADNIGREIS</sequence>
<dbReference type="Pfam" id="PF00465">
    <property type="entry name" value="Fe-ADH"/>
    <property type="match status" value="1"/>
</dbReference>
<dbReference type="GO" id="GO:0008888">
    <property type="term" value="F:glycerol dehydrogenase (NAD+) activity"/>
    <property type="evidence" value="ECO:0007669"/>
    <property type="project" value="UniProtKB-EC"/>
</dbReference>
<dbReference type="Proteomes" id="UP000011728">
    <property type="component" value="Chromosome"/>
</dbReference>
<reference evidence="6 7" key="1">
    <citation type="submission" date="2013-02" db="EMBL/GenBank/DDBJ databases">
        <title>Genome sequence of Clostridium saccharoperbutylacetonicum N1-4(HMT).</title>
        <authorList>
            <person name="Poehlein A."/>
            <person name="Daniel R."/>
        </authorList>
    </citation>
    <scope>NUCLEOTIDE SEQUENCE [LARGE SCALE GENOMIC DNA]</scope>
    <source>
        <strain evidence="7">N1-4(HMT)</strain>
    </source>
</reference>
<feature type="binding site" evidence="4">
    <location>
        <begin position="93"/>
        <end position="97"/>
    </location>
    <ligand>
        <name>NAD(+)</name>
        <dbReference type="ChEBI" id="CHEBI:57540"/>
    </ligand>
</feature>
<accession>M1MK47</accession>
<evidence type="ECO:0000313" key="6">
    <source>
        <dbReference type="EMBL" id="AGF55191.1"/>
    </source>
</evidence>
<name>M1MK47_9CLOT</name>
<feature type="binding site" evidence="3">
    <location>
        <position position="170"/>
    </location>
    <ligand>
        <name>glycerol</name>
        <dbReference type="ChEBI" id="CHEBI:17754"/>
    </ligand>
</feature>
<dbReference type="EC" id="1.1.1.6" evidence="6"/>
<dbReference type="Gene3D" id="1.20.1090.10">
    <property type="entry name" value="Dehydroquinate synthase-like - alpha domain"/>
    <property type="match status" value="1"/>
</dbReference>
<evidence type="ECO:0000256" key="4">
    <source>
        <dbReference type="PIRSR" id="PIRSR000112-3"/>
    </source>
</evidence>
<protein>
    <submittedName>
        <fullName evidence="6">Glycerol dehydrogenase GldA</fullName>
        <ecNumber evidence="6">1.1.1.6</ecNumber>
    </submittedName>
</protein>
<dbReference type="InterPro" id="IPR016205">
    <property type="entry name" value="Glycerol_DH"/>
</dbReference>
<dbReference type="OrthoDB" id="5198708at2"/>
<evidence type="ECO:0000313" key="7">
    <source>
        <dbReference type="Proteomes" id="UP000011728"/>
    </source>
</evidence>
<dbReference type="HOGENOM" id="CLU_044754_2_0_9"/>
<evidence type="ECO:0000256" key="3">
    <source>
        <dbReference type="PIRSR" id="PIRSR000112-1"/>
    </source>
</evidence>
<dbReference type="CDD" id="cd08550">
    <property type="entry name" value="GlyDH-like"/>
    <property type="match status" value="1"/>
</dbReference>
<feature type="domain" description="Alcohol dehydrogenase iron-type/glycerol dehydrogenase GldA" evidence="5">
    <location>
        <begin position="7"/>
        <end position="153"/>
    </location>
</feature>
<organism evidence="6 7">
    <name type="scientific">Clostridium saccharoperbutylacetonicum N1-4(HMT)</name>
    <dbReference type="NCBI Taxonomy" id="931276"/>
    <lineage>
        <taxon>Bacteria</taxon>
        <taxon>Bacillati</taxon>
        <taxon>Bacillota</taxon>
        <taxon>Clostridia</taxon>
        <taxon>Eubacteriales</taxon>
        <taxon>Clostridiaceae</taxon>
        <taxon>Clostridium</taxon>
    </lineage>
</organism>
<keyword evidence="1 3" id="KW-0479">Metal-binding</keyword>
<evidence type="ECO:0000256" key="1">
    <source>
        <dbReference type="ARBA" id="ARBA00022723"/>
    </source>
</evidence>
<dbReference type="GO" id="GO:0046872">
    <property type="term" value="F:metal ion binding"/>
    <property type="evidence" value="ECO:0007669"/>
    <property type="project" value="UniProtKB-KW"/>
</dbReference>
<keyword evidence="4" id="KW-0520">NAD</keyword>
<keyword evidence="2 6" id="KW-0560">Oxidoreductase</keyword>
<evidence type="ECO:0000259" key="5">
    <source>
        <dbReference type="Pfam" id="PF00465"/>
    </source>
</evidence>
<comment type="cofactor">
    <cofactor evidence="3">
        <name>Zn(2+)</name>
        <dbReference type="ChEBI" id="CHEBI:29105"/>
    </cofactor>
    <text evidence="3">Binds 1 zinc ion per subunit.</text>
</comment>
<evidence type="ECO:0000256" key="2">
    <source>
        <dbReference type="ARBA" id="ARBA00023002"/>
    </source>
</evidence>
<dbReference type="RefSeq" id="WP_015391513.1">
    <property type="nucleotide sequence ID" value="NC_020291.1"/>
</dbReference>
<dbReference type="PIRSF" id="PIRSF000112">
    <property type="entry name" value="Glycerol_dehydrogenase"/>
    <property type="match status" value="1"/>
</dbReference>